<dbReference type="EMBL" id="KZ663668">
    <property type="protein sequence ID" value="PPS10872.1"/>
    <property type="molecule type" value="Genomic_DNA"/>
</dbReference>
<reference evidence="1 2" key="1">
    <citation type="submission" date="2015-01" db="EMBL/GenBank/DDBJ databases">
        <title>Genome of allotetraploid Gossypium barbadense reveals genomic plasticity and fiber elongation in cotton evolution.</title>
        <authorList>
            <person name="Chen X."/>
            <person name="Liu X."/>
            <person name="Zhao B."/>
            <person name="Zheng H."/>
            <person name="Hu Y."/>
            <person name="Lu G."/>
            <person name="Yang C."/>
            <person name="Chen J."/>
            <person name="Shan C."/>
            <person name="Zhang L."/>
            <person name="Zhou Y."/>
            <person name="Wang L."/>
            <person name="Guo W."/>
            <person name="Bai Y."/>
            <person name="Ruan J."/>
            <person name="Shangguan X."/>
            <person name="Mao Y."/>
            <person name="Jiang J."/>
            <person name="Zhu Y."/>
            <person name="Lei J."/>
            <person name="Kang H."/>
            <person name="Chen S."/>
            <person name="He X."/>
            <person name="Wang R."/>
            <person name="Wang Y."/>
            <person name="Chen J."/>
            <person name="Wang L."/>
            <person name="Yu S."/>
            <person name="Wang B."/>
            <person name="Wei J."/>
            <person name="Song S."/>
            <person name="Lu X."/>
            <person name="Gao Z."/>
            <person name="Gu W."/>
            <person name="Deng X."/>
            <person name="Ma D."/>
            <person name="Wang S."/>
            <person name="Liang W."/>
            <person name="Fang L."/>
            <person name="Cai C."/>
            <person name="Zhu X."/>
            <person name="Zhou B."/>
            <person name="Zhang Y."/>
            <person name="Chen Z."/>
            <person name="Xu S."/>
            <person name="Zhu R."/>
            <person name="Wang S."/>
            <person name="Zhang T."/>
            <person name="Zhao G."/>
        </authorList>
    </citation>
    <scope>NUCLEOTIDE SEQUENCE [LARGE SCALE GENOMIC DNA]</scope>
    <source>
        <strain evidence="2">cv. Xinhai21</strain>
        <tissue evidence="1">Leaf</tissue>
    </source>
</reference>
<organism evidence="1 2">
    <name type="scientific">Gossypium barbadense</name>
    <name type="common">Sea Island cotton</name>
    <name type="synonym">Hibiscus barbadensis</name>
    <dbReference type="NCBI Taxonomy" id="3634"/>
    <lineage>
        <taxon>Eukaryota</taxon>
        <taxon>Viridiplantae</taxon>
        <taxon>Streptophyta</taxon>
        <taxon>Embryophyta</taxon>
        <taxon>Tracheophyta</taxon>
        <taxon>Spermatophyta</taxon>
        <taxon>Magnoliopsida</taxon>
        <taxon>eudicotyledons</taxon>
        <taxon>Gunneridae</taxon>
        <taxon>Pentapetalae</taxon>
        <taxon>rosids</taxon>
        <taxon>malvids</taxon>
        <taxon>Malvales</taxon>
        <taxon>Malvaceae</taxon>
        <taxon>Malvoideae</taxon>
        <taxon>Gossypium</taxon>
    </lineage>
</organism>
<accession>A0A2P5Y5K4</accession>
<proteinExistence type="predicted"/>
<name>A0A2P5Y5K4_GOSBA</name>
<protein>
    <submittedName>
        <fullName evidence="1">Uncharacterized protein</fullName>
    </submittedName>
</protein>
<sequence>MVGLVANRHLTSYFFPFICLKRRHFSFPCTSEAPRCRCCSRLPHIQAPRLPVVSEAPAHPSTKVSILLGVPTDLRHQDADGARLSSISGHQGADATRCSRTFDAPRCQCCPTLTHIQYTKVSMLLQVLVHPRYQYARGSRTTNVLGYRWRLKLPHVQATMCRYSCTTNVLGYRWCLRLPRIQAPRCRWCLMLRHDQGPKVSEALVLKREGLG</sequence>
<evidence type="ECO:0000313" key="1">
    <source>
        <dbReference type="EMBL" id="PPS10872.1"/>
    </source>
</evidence>
<evidence type="ECO:0000313" key="2">
    <source>
        <dbReference type="Proteomes" id="UP000239757"/>
    </source>
</evidence>
<dbReference type="AlphaFoldDB" id="A0A2P5Y5K4"/>
<gene>
    <name evidence="1" type="ORF">GOBAR_AA09768</name>
</gene>
<dbReference type="Proteomes" id="UP000239757">
    <property type="component" value="Unassembled WGS sequence"/>
</dbReference>